<evidence type="ECO:0000313" key="9">
    <source>
        <dbReference type="EMBL" id="EGC45698.1"/>
    </source>
</evidence>
<dbReference type="AlphaFoldDB" id="F0UJ49"/>
<reference evidence="10" key="1">
    <citation type="submission" date="2008-07" db="EMBL/GenBank/DDBJ databases">
        <title>Annotation of Ajellomyces capsulatus strain H88.</title>
        <authorList>
            <person name="Champion M."/>
            <person name="Cuomo C."/>
            <person name="Ma L.-J."/>
            <person name="Henn M.R."/>
            <person name="Sil A."/>
            <person name="Goldman B."/>
            <person name="Young S.K."/>
            <person name="Kodira C.D."/>
            <person name="Zeng Q."/>
            <person name="Koehrsen M."/>
            <person name="Alvarado L."/>
            <person name="Berlin A."/>
            <person name="Borenstein D."/>
            <person name="Chen Z."/>
            <person name="Engels R."/>
            <person name="Freedman E."/>
            <person name="Gellesch M."/>
            <person name="Goldberg J."/>
            <person name="Griggs A."/>
            <person name="Gujja S."/>
            <person name="Heiman D."/>
            <person name="Hepburn T."/>
            <person name="Howarth C."/>
            <person name="Jen D."/>
            <person name="Larson L."/>
            <person name="Lewis B."/>
            <person name="Mehta T."/>
            <person name="Park D."/>
            <person name="Pearson M."/>
            <person name="Roberts A."/>
            <person name="Saif S."/>
            <person name="Shea T."/>
            <person name="Shenoy N."/>
            <person name="Sisk P."/>
            <person name="Stolte C."/>
            <person name="Sykes S."/>
            <person name="Walk T."/>
            <person name="White J."/>
            <person name="Yandava C."/>
            <person name="Klein B."/>
            <person name="McEwen J.G."/>
            <person name="Puccia R."/>
            <person name="Goldman G.H."/>
            <person name="Felipe M.S."/>
            <person name="Nino-Vega G."/>
            <person name="San-Blas G."/>
            <person name="Taylor J."/>
            <person name="Mendoza L."/>
            <person name="Galagan J."/>
            <person name="Nusbaum C."/>
            <person name="Birren B."/>
        </authorList>
    </citation>
    <scope>NUCLEOTIDE SEQUENCE [LARGE SCALE GENOMIC DNA]</scope>
    <source>
        <strain evidence="10">H88</strain>
    </source>
</reference>
<protein>
    <recommendedName>
        <fullName evidence="1">non-specific serine/threonine protein kinase</fullName>
        <ecNumber evidence="1">2.7.11.1</ecNumber>
    </recommendedName>
</protein>
<evidence type="ECO:0000256" key="6">
    <source>
        <dbReference type="ARBA" id="ARBA00022840"/>
    </source>
</evidence>
<keyword evidence="2" id="KW-0723">Serine/threonine-protein kinase</keyword>
<evidence type="ECO:0000256" key="7">
    <source>
        <dbReference type="ARBA" id="ARBA00047899"/>
    </source>
</evidence>
<organism evidence="10">
    <name type="scientific">Ajellomyces capsulatus (strain H88)</name>
    <name type="common">Darling's disease fungus</name>
    <name type="synonym">Histoplasma capsulatum</name>
    <dbReference type="NCBI Taxonomy" id="544711"/>
    <lineage>
        <taxon>Eukaryota</taxon>
        <taxon>Fungi</taxon>
        <taxon>Dikarya</taxon>
        <taxon>Ascomycota</taxon>
        <taxon>Pezizomycotina</taxon>
        <taxon>Eurotiomycetes</taxon>
        <taxon>Eurotiomycetidae</taxon>
        <taxon>Onygenales</taxon>
        <taxon>Ajellomycetaceae</taxon>
        <taxon>Histoplasma</taxon>
    </lineage>
</organism>
<dbReference type="Gene3D" id="1.10.510.10">
    <property type="entry name" value="Transferase(Phosphotransferase) domain 1"/>
    <property type="match status" value="1"/>
</dbReference>
<sequence>MFNSTICQTDSVTCSKYKWIDVVHKLGDGTYSSIWLAHDKRRATYVAVKVGTADAPPYEVEILHALAGSQLDHPGRAMIPTIQAQFERQGPNGCHRCYVTAPARSSVAAAKFSCCFEIEAARALVAWLVLAVAYTHVRGFIHGGKLREETAAILAMLRTMLMFKPDERATAELVMTSDWMDVWCNAVIAYTSGEGDFCSLLFAPRSDKSFAKPGEVLIRAVGKNPLS</sequence>
<keyword evidence="6" id="KW-0067">ATP-binding</keyword>
<gene>
    <name evidence="9" type="ORF">HCEG_04913</name>
</gene>
<comment type="catalytic activity">
    <reaction evidence="8">
        <text>L-seryl-[protein] + ATP = O-phospho-L-seryl-[protein] + ADP + H(+)</text>
        <dbReference type="Rhea" id="RHEA:17989"/>
        <dbReference type="Rhea" id="RHEA-COMP:9863"/>
        <dbReference type="Rhea" id="RHEA-COMP:11604"/>
        <dbReference type="ChEBI" id="CHEBI:15378"/>
        <dbReference type="ChEBI" id="CHEBI:29999"/>
        <dbReference type="ChEBI" id="CHEBI:30616"/>
        <dbReference type="ChEBI" id="CHEBI:83421"/>
        <dbReference type="ChEBI" id="CHEBI:456216"/>
        <dbReference type="EC" id="2.7.11.1"/>
    </reaction>
</comment>
<evidence type="ECO:0000256" key="5">
    <source>
        <dbReference type="ARBA" id="ARBA00022777"/>
    </source>
</evidence>
<dbReference type="Proteomes" id="UP000008142">
    <property type="component" value="Unassembled WGS sequence"/>
</dbReference>
<dbReference type="GO" id="GO:0004674">
    <property type="term" value="F:protein serine/threonine kinase activity"/>
    <property type="evidence" value="ECO:0007669"/>
    <property type="project" value="UniProtKB-KW"/>
</dbReference>
<dbReference type="PANTHER" id="PTHR47634">
    <property type="entry name" value="PROTEIN KINASE DOMAIN-CONTAINING PROTEIN-RELATED"/>
    <property type="match status" value="1"/>
</dbReference>
<dbReference type="InterPro" id="IPR051334">
    <property type="entry name" value="SRPK"/>
</dbReference>
<evidence type="ECO:0000313" key="10">
    <source>
        <dbReference type="Proteomes" id="UP000008142"/>
    </source>
</evidence>
<keyword evidence="5 9" id="KW-0418">Kinase</keyword>
<dbReference type="GO" id="GO:0005524">
    <property type="term" value="F:ATP binding"/>
    <property type="evidence" value="ECO:0007669"/>
    <property type="project" value="UniProtKB-KW"/>
</dbReference>
<keyword evidence="3" id="KW-0808">Transferase</keyword>
<evidence type="ECO:0000256" key="1">
    <source>
        <dbReference type="ARBA" id="ARBA00012513"/>
    </source>
</evidence>
<evidence type="ECO:0000256" key="3">
    <source>
        <dbReference type="ARBA" id="ARBA00022679"/>
    </source>
</evidence>
<dbReference type="GO" id="GO:0000245">
    <property type="term" value="P:spliceosomal complex assembly"/>
    <property type="evidence" value="ECO:0007669"/>
    <property type="project" value="TreeGrafter"/>
</dbReference>
<evidence type="ECO:0000256" key="2">
    <source>
        <dbReference type="ARBA" id="ARBA00022527"/>
    </source>
</evidence>
<keyword evidence="4" id="KW-0547">Nucleotide-binding</keyword>
<dbReference type="InterPro" id="IPR011009">
    <property type="entry name" value="Kinase-like_dom_sf"/>
</dbReference>
<dbReference type="EMBL" id="DS990639">
    <property type="protein sequence ID" value="EGC45698.1"/>
    <property type="molecule type" value="Genomic_DNA"/>
</dbReference>
<dbReference type="OrthoDB" id="4367430at2759"/>
<dbReference type="GO" id="GO:0050684">
    <property type="term" value="P:regulation of mRNA processing"/>
    <property type="evidence" value="ECO:0007669"/>
    <property type="project" value="TreeGrafter"/>
</dbReference>
<evidence type="ECO:0000256" key="8">
    <source>
        <dbReference type="ARBA" id="ARBA00048679"/>
    </source>
</evidence>
<dbReference type="EC" id="2.7.11.1" evidence="1"/>
<name>F0UJ49_AJEC8</name>
<comment type="catalytic activity">
    <reaction evidence="7">
        <text>L-threonyl-[protein] + ATP = O-phospho-L-threonyl-[protein] + ADP + H(+)</text>
        <dbReference type="Rhea" id="RHEA:46608"/>
        <dbReference type="Rhea" id="RHEA-COMP:11060"/>
        <dbReference type="Rhea" id="RHEA-COMP:11605"/>
        <dbReference type="ChEBI" id="CHEBI:15378"/>
        <dbReference type="ChEBI" id="CHEBI:30013"/>
        <dbReference type="ChEBI" id="CHEBI:30616"/>
        <dbReference type="ChEBI" id="CHEBI:61977"/>
        <dbReference type="ChEBI" id="CHEBI:456216"/>
        <dbReference type="EC" id="2.7.11.1"/>
    </reaction>
</comment>
<evidence type="ECO:0000256" key="4">
    <source>
        <dbReference type="ARBA" id="ARBA00022741"/>
    </source>
</evidence>
<accession>F0UJ49</accession>
<dbReference type="HOGENOM" id="CLU_1219398_0_0_1"/>
<dbReference type="PANTHER" id="PTHR47634:SF9">
    <property type="entry name" value="PROTEIN KINASE DOMAIN-CONTAINING PROTEIN-RELATED"/>
    <property type="match status" value="1"/>
</dbReference>
<dbReference type="SUPFAM" id="SSF56112">
    <property type="entry name" value="Protein kinase-like (PK-like)"/>
    <property type="match status" value="1"/>
</dbReference>
<proteinExistence type="predicted"/>
<dbReference type="Gene3D" id="3.30.200.20">
    <property type="entry name" value="Phosphorylase Kinase, domain 1"/>
    <property type="match status" value="1"/>
</dbReference>